<comment type="caution">
    <text evidence="10">The sequence shown here is derived from an EMBL/GenBank/DDBJ whole genome shotgun (WGS) entry which is preliminary data.</text>
</comment>
<dbReference type="NCBIfam" id="TIGR03025">
    <property type="entry name" value="EPS_sugtrans"/>
    <property type="match status" value="1"/>
</dbReference>
<dbReference type="EMBL" id="VXRG01000050">
    <property type="protein sequence ID" value="MXY92939.1"/>
    <property type="molecule type" value="Genomic_DNA"/>
</dbReference>
<name>A0A6B0YSE9_9CHLR</name>
<feature type="transmembrane region" description="Helical" evidence="8">
    <location>
        <begin position="329"/>
        <end position="350"/>
    </location>
</feature>
<feature type="transmembrane region" description="Helical" evidence="8">
    <location>
        <begin position="157"/>
        <end position="176"/>
    </location>
</feature>
<evidence type="ECO:0000256" key="7">
    <source>
        <dbReference type="SAM" id="MobiDB-lite"/>
    </source>
</evidence>
<comment type="subcellular location">
    <subcellularLocation>
        <location evidence="1">Membrane</location>
        <topology evidence="1">Multi-pass membrane protein</topology>
    </subcellularLocation>
</comment>
<comment type="similarity">
    <text evidence="2">Belongs to the bacterial sugar transferase family.</text>
</comment>
<evidence type="ECO:0000256" key="8">
    <source>
        <dbReference type="SAM" id="Phobius"/>
    </source>
</evidence>
<evidence type="ECO:0000259" key="9">
    <source>
        <dbReference type="Pfam" id="PF02397"/>
    </source>
</evidence>
<sequence length="517" mass="58514">MPMTTVQMKQRRGRRSSQQARNGKRKSGEATGSPERNWLTALLTRIPPRWWPALLRISDLILIVVAFLMAYWVRYRLQWFLTVDPSNQTDLVTYLPFGLALVFLLFCSFQFSRVYVYRRDRLWLEEVYAIASATTIGVVVLIILNLAFGQLSYSRLIFLYTAVLVTLLLGISRAVIYTVRGYLRNQGIGLERVVLVGAGDVGLMVMRTIAARPSLGYELVGFLDDDPDINRTDIGRFQALGPLTNFFDILQNNEIDTAIICLPWRSHRIVARLLHLCEENGVTAQIVPDFFQLTKNQMQVERLNGIPLITTRAVSIAGWNLFVKRALDVTLATVMLVLGLPLGALIALCVRFNSPGPIIYSQTRVGRNGRPFQIYKFRSMIADAEAQLDEMADLNEASGPLFKMRDDPRRTAVGRILRRLSLDELPNLINVLRGEMSLVGPRPNVPEEVSQYKDWHRKRLSVSPGMTGLWQVSGRSDLTFDEMVLLDIYYAENWSMTLDLGILLRSIPKVLGGEGAY</sequence>
<evidence type="ECO:0000256" key="2">
    <source>
        <dbReference type="ARBA" id="ARBA00006464"/>
    </source>
</evidence>
<feature type="transmembrane region" description="Helical" evidence="8">
    <location>
        <begin position="93"/>
        <end position="116"/>
    </location>
</feature>
<dbReference type="PANTHER" id="PTHR30576">
    <property type="entry name" value="COLANIC BIOSYNTHESIS UDP-GLUCOSE LIPID CARRIER TRANSFERASE"/>
    <property type="match status" value="1"/>
</dbReference>
<evidence type="ECO:0000256" key="1">
    <source>
        <dbReference type="ARBA" id="ARBA00004141"/>
    </source>
</evidence>
<dbReference type="Gene3D" id="3.40.50.720">
    <property type="entry name" value="NAD(P)-binding Rossmann-like Domain"/>
    <property type="match status" value="1"/>
</dbReference>
<dbReference type="InterPro" id="IPR036291">
    <property type="entry name" value="NAD(P)-bd_dom_sf"/>
</dbReference>
<evidence type="ECO:0000313" key="10">
    <source>
        <dbReference type="EMBL" id="MXY92939.1"/>
    </source>
</evidence>
<protein>
    <submittedName>
        <fullName evidence="10">Sugar transferase</fullName>
    </submittedName>
</protein>
<evidence type="ECO:0000256" key="4">
    <source>
        <dbReference type="ARBA" id="ARBA00022692"/>
    </source>
</evidence>
<dbReference type="Pfam" id="PF13727">
    <property type="entry name" value="CoA_binding_3"/>
    <property type="match status" value="1"/>
</dbReference>
<dbReference type="SUPFAM" id="SSF51735">
    <property type="entry name" value="NAD(P)-binding Rossmann-fold domains"/>
    <property type="match status" value="1"/>
</dbReference>
<dbReference type="Pfam" id="PF02397">
    <property type="entry name" value="Bac_transf"/>
    <property type="match status" value="1"/>
</dbReference>
<keyword evidence="5 8" id="KW-1133">Transmembrane helix</keyword>
<gene>
    <name evidence="10" type="ORF">F4Y42_05755</name>
</gene>
<keyword evidence="4 8" id="KW-0812">Transmembrane</keyword>
<accession>A0A6B0YSE9</accession>
<evidence type="ECO:0000256" key="3">
    <source>
        <dbReference type="ARBA" id="ARBA00022679"/>
    </source>
</evidence>
<dbReference type="InterPro" id="IPR003362">
    <property type="entry name" value="Bact_transf"/>
</dbReference>
<dbReference type="GO" id="GO:0016020">
    <property type="term" value="C:membrane"/>
    <property type="evidence" value="ECO:0007669"/>
    <property type="project" value="UniProtKB-SubCell"/>
</dbReference>
<proteinExistence type="inferred from homology"/>
<reference evidence="10" key="1">
    <citation type="submission" date="2019-09" db="EMBL/GenBank/DDBJ databases">
        <title>Characterisation of the sponge microbiome using genome-centric metagenomics.</title>
        <authorList>
            <person name="Engelberts J.P."/>
            <person name="Robbins S.J."/>
            <person name="De Goeij J.M."/>
            <person name="Aranda M."/>
            <person name="Bell S.C."/>
            <person name="Webster N.S."/>
        </authorList>
    </citation>
    <scope>NUCLEOTIDE SEQUENCE</scope>
    <source>
        <strain evidence="10">SB0664_bin_27</strain>
    </source>
</reference>
<dbReference type="InterPro" id="IPR017475">
    <property type="entry name" value="EPS_sugar_tfrase"/>
</dbReference>
<keyword evidence="3 10" id="KW-0808">Transferase</keyword>
<evidence type="ECO:0000256" key="5">
    <source>
        <dbReference type="ARBA" id="ARBA00022989"/>
    </source>
</evidence>
<keyword evidence="6 8" id="KW-0472">Membrane</keyword>
<feature type="transmembrane region" description="Helical" evidence="8">
    <location>
        <begin position="128"/>
        <end position="151"/>
    </location>
</feature>
<evidence type="ECO:0000256" key="6">
    <source>
        <dbReference type="ARBA" id="ARBA00023136"/>
    </source>
</evidence>
<feature type="domain" description="Bacterial sugar transferase" evidence="9">
    <location>
        <begin position="324"/>
        <end position="511"/>
    </location>
</feature>
<feature type="transmembrane region" description="Helical" evidence="8">
    <location>
        <begin position="53"/>
        <end position="73"/>
    </location>
</feature>
<dbReference type="GO" id="GO:0016780">
    <property type="term" value="F:phosphotransferase activity, for other substituted phosphate groups"/>
    <property type="evidence" value="ECO:0007669"/>
    <property type="project" value="TreeGrafter"/>
</dbReference>
<dbReference type="PANTHER" id="PTHR30576:SF10">
    <property type="entry name" value="SLL5057 PROTEIN"/>
    <property type="match status" value="1"/>
</dbReference>
<dbReference type="AlphaFoldDB" id="A0A6B0YSE9"/>
<organism evidence="10">
    <name type="scientific">Caldilineaceae bacterium SB0664_bin_27</name>
    <dbReference type="NCBI Taxonomy" id="2605260"/>
    <lineage>
        <taxon>Bacteria</taxon>
        <taxon>Bacillati</taxon>
        <taxon>Chloroflexota</taxon>
        <taxon>Caldilineae</taxon>
        <taxon>Caldilineales</taxon>
        <taxon>Caldilineaceae</taxon>
    </lineage>
</organism>
<feature type="region of interest" description="Disordered" evidence="7">
    <location>
        <begin position="1"/>
        <end position="33"/>
    </location>
</feature>